<reference evidence="3 4" key="1">
    <citation type="submission" date="2022-10" db="EMBL/GenBank/DDBJ databases">
        <title>The complete genomes of actinobacterial strains from the NBC collection.</title>
        <authorList>
            <person name="Joergensen T.S."/>
            <person name="Alvarez Arevalo M."/>
            <person name="Sterndorff E.B."/>
            <person name="Faurdal D."/>
            <person name="Vuksanovic O."/>
            <person name="Mourched A.-S."/>
            <person name="Charusanti P."/>
            <person name="Shaw S."/>
            <person name="Blin K."/>
            <person name="Weber T."/>
        </authorList>
    </citation>
    <scope>NUCLEOTIDE SEQUENCE [LARGE SCALE GENOMIC DNA]</scope>
    <source>
        <strain evidence="3 4">NBC 01792</strain>
    </source>
</reference>
<dbReference type="PANTHER" id="PTHR43625">
    <property type="entry name" value="AFLATOXIN B1 ALDEHYDE REDUCTASE"/>
    <property type="match status" value="1"/>
</dbReference>
<keyword evidence="1" id="KW-0560">Oxidoreductase</keyword>
<gene>
    <name evidence="3" type="ORF">OG849_03040</name>
</gene>
<dbReference type="Proteomes" id="UP001356428">
    <property type="component" value="Chromosome"/>
</dbReference>
<dbReference type="InterPro" id="IPR023210">
    <property type="entry name" value="NADP_OxRdtase_dom"/>
</dbReference>
<dbReference type="InterPro" id="IPR036812">
    <property type="entry name" value="NAD(P)_OxRdtase_dom_sf"/>
</dbReference>
<evidence type="ECO:0000256" key="1">
    <source>
        <dbReference type="ARBA" id="ARBA00023002"/>
    </source>
</evidence>
<sequence>MGQGGQRVGVVGLGCMGMSYAYDPHGRDDTASIAAIHRALDLGADLIDTADVYGPHTDEELVGRALAGLRDRGFLATKVGFVQGATRLRKDGRPEHIRAAVDASLRRLGTDTINLYQLHRVDPEVPLEETWGAMAETVRAGKVRGLGLSDVTVEQVRTAQSVHPVTAVQAEISLWTRDALTELVPYTARESITVLAYSPLGRGFLTGRFASSADLPADDYRLVNPRFQPKNLAANRPLAEAVRKVADSRGVAPPQVALVWVLAQGEHVVAIPGTKSAHYVEENTAACELALTAQETALLDALPPPSGARQ</sequence>
<evidence type="ECO:0000313" key="3">
    <source>
        <dbReference type="EMBL" id="WSB12229.1"/>
    </source>
</evidence>
<dbReference type="PANTHER" id="PTHR43625:SF40">
    <property type="entry name" value="ALDO-KETO REDUCTASE YAKC [NADP(+)]"/>
    <property type="match status" value="1"/>
</dbReference>
<name>A0ABZ1F803_9ACTN</name>
<evidence type="ECO:0000259" key="2">
    <source>
        <dbReference type="Pfam" id="PF00248"/>
    </source>
</evidence>
<accession>A0ABZ1F803</accession>
<proteinExistence type="predicted"/>
<dbReference type="InterPro" id="IPR050791">
    <property type="entry name" value="Aldo-Keto_reductase"/>
</dbReference>
<dbReference type="EMBL" id="CP109083">
    <property type="protein sequence ID" value="WSB12229.1"/>
    <property type="molecule type" value="Genomic_DNA"/>
</dbReference>
<evidence type="ECO:0000313" key="4">
    <source>
        <dbReference type="Proteomes" id="UP001356428"/>
    </source>
</evidence>
<organism evidence="3 4">
    <name type="scientific">Streptomyces cyaneofuscatus</name>
    <dbReference type="NCBI Taxonomy" id="66883"/>
    <lineage>
        <taxon>Bacteria</taxon>
        <taxon>Bacillati</taxon>
        <taxon>Actinomycetota</taxon>
        <taxon>Actinomycetes</taxon>
        <taxon>Kitasatosporales</taxon>
        <taxon>Streptomycetaceae</taxon>
        <taxon>Streptomyces</taxon>
    </lineage>
</organism>
<dbReference type="Gene3D" id="3.20.20.100">
    <property type="entry name" value="NADP-dependent oxidoreductase domain"/>
    <property type="match status" value="1"/>
</dbReference>
<dbReference type="SUPFAM" id="SSF51430">
    <property type="entry name" value="NAD(P)-linked oxidoreductase"/>
    <property type="match status" value="1"/>
</dbReference>
<feature type="domain" description="NADP-dependent oxidoreductase" evidence="2">
    <location>
        <begin position="12"/>
        <end position="302"/>
    </location>
</feature>
<dbReference type="Pfam" id="PF00248">
    <property type="entry name" value="Aldo_ket_red"/>
    <property type="match status" value="1"/>
</dbReference>
<protein>
    <submittedName>
        <fullName evidence="3">Aldo/keto reductase</fullName>
    </submittedName>
</protein>
<keyword evidence="4" id="KW-1185">Reference proteome</keyword>